<protein>
    <submittedName>
        <fullName evidence="1">Uncharacterized protein</fullName>
    </submittedName>
</protein>
<evidence type="ECO:0000313" key="2">
    <source>
        <dbReference type="Proteomes" id="UP000177171"/>
    </source>
</evidence>
<proteinExistence type="predicted"/>
<dbReference type="Proteomes" id="UP000177171">
    <property type="component" value="Unassembled WGS sequence"/>
</dbReference>
<organism evidence="1 2">
    <name type="scientific">Candidatus Sungbacteria bacterium RIFCSPLOWO2_12_FULL_41_11</name>
    <dbReference type="NCBI Taxonomy" id="1802286"/>
    <lineage>
        <taxon>Bacteria</taxon>
        <taxon>Candidatus Sungiibacteriota</taxon>
    </lineage>
</organism>
<dbReference type="EMBL" id="MHQY01000008">
    <property type="protein sequence ID" value="OHA14345.1"/>
    <property type="molecule type" value="Genomic_DNA"/>
</dbReference>
<accession>A0A1G2LRS3</accession>
<sequence length="107" mass="12326">MWDSVFFKKPDTPTRFKTEVSLEDLRECEKLKRELDALMNNTIVQRYISVKQKMGKMVDKLGLTGHMTVSRENCVQCGNENAVIVVKVEAVSVKGYIQYKKCEACFK</sequence>
<evidence type="ECO:0000313" key="1">
    <source>
        <dbReference type="EMBL" id="OHA14345.1"/>
    </source>
</evidence>
<dbReference type="AlphaFoldDB" id="A0A1G2LRS3"/>
<gene>
    <name evidence="1" type="ORF">A3G49_01805</name>
</gene>
<name>A0A1G2LRS3_9BACT</name>
<reference evidence="1 2" key="1">
    <citation type="journal article" date="2016" name="Nat. Commun.">
        <title>Thousands of microbial genomes shed light on interconnected biogeochemical processes in an aquifer system.</title>
        <authorList>
            <person name="Anantharaman K."/>
            <person name="Brown C.T."/>
            <person name="Hug L.A."/>
            <person name="Sharon I."/>
            <person name="Castelle C.J."/>
            <person name="Probst A.J."/>
            <person name="Thomas B.C."/>
            <person name="Singh A."/>
            <person name="Wilkins M.J."/>
            <person name="Karaoz U."/>
            <person name="Brodie E.L."/>
            <person name="Williams K.H."/>
            <person name="Hubbard S.S."/>
            <person name="Banfield J.F."/>
        </authorList>
    </citation>
    <scope>NUCLEOTIDE SEQUENCE [LARGE SCALE GENOMIC DNA]</scope>
</reference>
<comment type="caution">
    <text evidence="1">The sequence shown here is derived from an EMBL/GenBank/DDBJ whole genome shotgun (WGS) entry which is preliminary data.</text>
</comment>